<dbReference type="PaxDb" id="5691-CAJ15969"/>
<dbReference type="AlphaFoldDB" id="Q4GZG6"/>
<keyword evidence="2" id="KW-1185">Reference proteome</keyword>
<organism evidence="1 2">
    <name type="scientific">Trypanosoma brucei brucei (strain 927/4 GUTat10.1)</name>
    <dbReference type="NCBI Taxonomy" id="185431"/>
    <lineage>
        <taxon>Eukaryota</taxon>
        <taxon>Discoba</taxon>
        <taxon>Euglenozoa</taxon>
        <taxon>Kinetoplastea</taxon>
        <taxon>Metakinetoplastina</taxon>
        <taxon>Trypanosomatida</taxon>
        <taxon>Trypanosomatidae</taxon>
        <taxon>Trypanosoma</taxon>
    </lineage>
</organism>
<sequence length="113" mass="13034">MDEEVVLRGVEDITCRCVYSHVYVYARVCVFGYVLPSSSVVYRGTLAMECTFGVHEKKNKMKKNKCYLRGQTIGTRDTVCGVMCLNIPPRHCYCSFFLFPFYNPFLLYLLLSS</sequence>
<evidence type="ECO:0000313" key="2">
    <source>
        <dbReference type="Proteomes" id="UP000008524"/>
    </source>
</evidence>
<gene>
    <name evidence="1" type="ORF">TB927.1.680</name>
</gene>
<dbReference type="Proteomes" id="UP000008524">
    <property type="component" value="Chromosome 1"/>
</dbReference>
<dbReference type="EMBL" id="AL929603">
    <property type="protein sequence ID" value="CAJ15969.1"/>
    <property type="molecule type" value="Genomic_DNA"/>
</dbReference>
<protein>
    <submittedName>
        <fullName evidence="1">Uncharacterized protein</fullName>
    </submittedName>
</protein>
<evidence type="ECO:0000313" key="1">
    <source>
        <dbReference type="EMBL" id="CAJ15969.1"/>
    </source>
</evidence>
<dbReference type="RefSeq" id="XP_001218771.1">
    <property type="nucleotide sequence ID" value="XM_001218770.1"/>
</dbReference>
<name>Q4GZG6_TRYB2</name>
<dbReference type="KEGG" id="tbr:TB927.1.680"/>
<dbReference type="InParanoid" id="Q4GZG6"/>
<accession>Q4GZG6</accession>
<reference evidence="1 2" key="1">
    <citation type="journal article" date="2003" name="Nucleic Acids Res.">
        <title>The DNA sequence of chromosome I of an African trypanosome: gene content, chromosome organisation, recombination and polymorphism.</title>
        <authorList>
            <person name="Hall N."/>
            <person name="Berriman M."/>
            <person name="Lennard N.J."/>
            <person name="Harris B.R."/>
            <person name="Hertz-Fowler C."/>
            <person name="Bart-Delabesse E.N."/>
            <person name="Gerrare C.S."/>
            <person name="Atkin R.J."/>
            <person name="Barron A.J."/>
            <person name="Bowman S."/>
            <person name="Bray-Allen S.P."/>
            <person name="Bringaud F."/>
            <person name="Clark L.N."/>
            <person name="Corton C.H."/>
            <person name="Cronin A."/>
            <person name="Davies R."/>
            <person name="Doggett J."/>
            <person name="Fraser A."/>
            <person name="Gruter E."/>
            <person name="Hall S."/>
            <person name="Harper A.D."/>
            <person name="Kay M.P."/>
            <person name="Leech V."/>
            <person name="Mayes R."/>
            <person name="Price C."/>
            <person name="Quail M.A."/>
            <person name="Rabbinowitch E."/>
            <person name="Reitter C."/>
            <person name="Rutherford K."/>
            <person name="Sasse J."/>
            <person name="Sharp S."/>
            <person name="Shownkeen R."/>
            <person name="Macleod A."/>
            <person name="Taylor S."/>
            <person name="Tweedie A."/>
            <person name="Turner C.M.R."/>
            <person name="Tait A."/>
            <person name="Gull K."/>
            <person name="Barrell B."/>
            <person name="Melville S.E."/>
        </authorList>
    </citation>
    <scope>NUCLEOTIDE SEQUENCE [LARGE SCALE GENOMIC DNA]</scope>
    <source>
        <strain evidence="1 2">927/4 GUTat10.1</strain>
    </source>
</reference>
<dbReference type="GeneID" id="4357151"/>
<reference evidence="2" key="2">
    <citation type="journal article" date="2005" name="Science">
        <title>The genome of the African trypanosome Trypanosoma brucei.</title>
        <authorList>
            <person name="Berriman M."/>
            <person name="Ghedin E."/>
            <person name="Hertz-Fowler C."/>
            <person name="Blandin G."/>
            <person name="Renauld H."/>
            <person name="Bartholomeu D.C."/>
            <person name="Lennard N.J."/>
            <person name="Caler E."/>
            <person name="Hamlin N.E."/>
            <person name="Haas B."/>
            <person name="Bohme U."/>
            <person name="Hannick L."/>
            <person name="Aslett M.A."/>
            <person name="Shallom J."/>
            <person name="Marcello L."/>
            <person name="Hou L."/>
            <person name="Wickstead B."/>
            <person name="Alsmark U.C."/>
            <person name="Arrowsmith C."/>
            <person name="Atkin R.J."/>
            <person name="Barron A.J."/>
            <person name="Bringaud F."/>
            <person name="Brooks K."/>
            <person name="Carrington M."/>
            <person name="Cherevach I."/>
            <person name="Chillingworth T.J."/>
            <person name="Churcher C."/>
            <person name="Clark L.N."/>
            <person name="Corton C.H."/>
            <person name="Cronin A."/>
            <person name="Davies R.M."/>
            <person name="Doggett J."/>
            <person name="Djikeng A."/>
            <person name="Feldblyum T."/>
            <person name="Field M.C."/>
            <person name="Fraser A."/>
            <person name="Goodhead I."/>
            <person name="Hance Z."/>
            <person name="Harper D."/>
            <person name="Harris B.R."/>
            <person name="Hauser H."/>
            <person name="Hostetler J."/>
            <person name="Ivens A."/>
            <person name="Jagels K."/>
            <person name="Johnson D."/>
            <person name="Johnson J."/>
            <person name="Jones K."/>
            <person name="Kerhornou A.X."/>
            <person name="Koo H."/>
            <person name="Larke N."/>
            <person name="Landfear S."/>
            <person name="Larkin C."/>
            <person name="Leech V."/>
            <person name="Line A."/>
            <person name="Lord A."/>
            <person name="Macleod A."/>
            <person name="Mooney P.J."/>
            <person name="Moule S."/>
            <person name="Martin D.M."/>
            <person name="Morgan G.W."/>
            <person name="Mungall K."/>
            <person name="Norbertczak H."/>
            <person name="Ormond D."/>
            <person name="Pai G."/>
            <person name="Peacock C.S."/>
            <person name="Peterson J."/>
            <person name="Quail M.A."/>
            <person name="Rabbinowitsch E."/>
            <person name="Rajandream M.A."/>
            <person name="Reitter C."/>
            <person name="Salzberg S.L."/>
            <person name="Sanders M."/>
            <person name="Schobel S."/>
            <person name="Sharp S."/>
            <person name="Simmonds M."/>
            <person name="Simpson A.J."/>
            <person name="Tallon L."/>
            <person name="Turner C.M."/>
            <person name="Tait A."/>
            <person name="Tivey A.R."/>
            <person name="Van Aken S."/>
            <person name="Walker D."/>
            <person name="Wanless D."/>
            <person name="Wang S."/>
            <person name="White B."/>
            <person name="White O."/>
            <person name="Whitehead S."/>
            <person name="Woodward J."/>
            <person name="Wortman J."/>
            <person name="Adams M.D."/>
            <person name="Embley T.M."/>
            <person name="Gull K."/>
            <person name="Ullu E."/>
            <person name="Barry J.D."/>
            <person name="Fairlamb A.H."/>
            <person name="Opperdoes F."/>
            <person name="Barrell B.G."/>
            <person name="Donelson J.E."/>
            <person name="Hall N."/>
            <person name="Fraser C.M."/>
            <person name="Melville S.E."/>
            <person name="El-Sayed N.M."/>
        </authorList>
    </citation>
    <scope>NUCLEOTIDE SEQUENCE [LARGE SCALE GENOMIC DNA]</scope>
    <source>
        <strain evidence="2">927/4 GUTat10.1</strain>
    </source>
</reference>
<proteinExistence type="predicted"/>